<comment type="subcellular location">
    <subcellularLocation>
        <location evidence="9">Lysosome membrane</location>
        <topology evidence="9">Single-pass type I membrane protein</topology>
        <orientation evidence="9">Lumenal side</orientation>
    </subcellularLocation>
</comment>
<sequence length="209" mass="22684">LPSLLHTANSSKVEFVLAGVAPRGNGSRFALEVATVEEPGVAQRLRSVRSIDDEYTPAVFETLSLVAESRNDSSVLSFLQWKATAYGSQTPRREDSIQCRPRGLQAANWTLPASSLVRAYFGEGVGSTYTVSAINISFGGEDGKVYQEKRYLRWSALLGFGQSPEDSFSPLVISITAVALGTPLAMLLLGGCVVLCAQRRRYSDYEPIN</sequence>
<keyword evidence="7" id="KW-0458">Lysosome</keyword>
<dbReference type="AlphaFoldDB" id="A0A7K5Z6B8"/>
<protein>
    <submittedName>
        <fullName evidence="12">GLMPA protein</fullName>
    </submittedName>
</protein>
<comment type="subunit">
    <text evidence="10">Interacts (via lumenal domain) with lysosomal protein MFSD1; the interaction starts while both proteins are still in the endoplasmic reticulum and is required for stabilization of MFSD1 in lysosomes but has no direct effect on its targeting to lysosomes or transporter activity.</text>
</comment>
<dbReference type="OrthoDB" id="6264340at2759"/>
<keyword evidence="2 11" id="KW-0812">Transmembrane</keyword>
<evidence type="ECO:0000256" key="9">
    <source>
        <dbReference type="ARBA" id="ARBA00024189"/>
    </source>
</evidence>
<proteinExistence type="inferred from homology"/>
<dbReference type="EMBL" id="VYZE01003256">
    <property type="protein sequence ID" value="NWU73231.1"/>
    <property type="molecule type" value="Genomic_DNA"/>
</dbReference>
<evidence type="ECO:0000256" key="4">
    <source>
        <dbReference type="ARBA" id="ARBA00022989"/>
    </source>
</evidence>
<evidence type="ECO:0000256" key="8">
    <source>
        <dbReference type="ARBA" id="ARBA00024176"/>
    </source>
</evidence>
<keyword evidence="3" id="KW-0732">Signal</keyword>
<evidence type="ECO:0000256" key="3">
    <source>
        <dbReference type="ARBA" id="ARBA00022729"/>
    </source>
</evidence>
<feature type="non-terminal residue" evidence="12">
    <location>
        <position position="1"/>
    </location>
</feature>
<comment type="similarity">
    <text evidence="1">Belongs to the GLMP family.</text>
</comment>
<keyword evidence="5 11" id="KW-0472">Membrane</keyword>
<keyword evidence="13" id="KW-1185">Reference proteome</keyword>
<evidence type="ECO:0000256" key="1">
    <source>
        <dbReference type="ARBA" id="ARBA00010599"/>
    </source>
</evidence>
<dbReference type="Pfam" id="PF15065">
    <property type="entry name" value="NCU-G1"/>
    <property type="match status" value="1"/>
</dbReference>
<evidence type="ECO:0000256" key="2">
    <source>
        <dbReference type="ARBA" id="ARBA00022692"/>
    </source>
</evidence>
<comment type="function">
    <text evidence="8">Required to protect lysosomal transporter MFSD1 from lysosomal proteolysis and for MFSD1 lysosomal localization.</text>
</comment>
<gene>
    <name evidence="12" type="primary">Glmpa</name>
    <name evidence="12" type="ORF">PTEBUR_R07048</name>
</gene>
<evidence type="ECO:0000256" key="6">
    <source>
        <dbReference type="ARBA" id="ARBA00023180"/>
    </source>
</evidence>
<organism evidence="12 13">
    <name type="scientific">Pterocles burchelli</name>
    <dbReference type="NCBI Taxonomy" id="2585816"/>
    <lineage>
        <taxon>Eukaryota</taxon>
        <taxon>Metazoa</taxon>
        <taxon>Chordata</taxon>
        <taxon>Craniata</taxon>
        <taxon>Vertebrata</taxon>
        <taxon>Euteleostomi</taxon>
        <taxon>Archelosauria</taxon>
        <taxon>Archosauria</taxon>
        <taxon>Dinosauria</taxon>
        <taxon>Saurischia</taxon>
        <taxon>Theropoda</taxon>
        <taxon>Coelurosauria</taxon>
        <taxon>Aves</taxon>
        <taxon>Neognathae</taxon>
        <taxon>Neoaves</taxon>
        <taxon>Columbimorphae</taxon>
        <taxon>Pterocliformes</taxon>
        <taxon>Pteroclidae</taxon>
        <taxon>Pterocles</taxon>
    </lineage>
</organism>
<evidence type="ECO:0000256" key="5">
    <source>
        <dbReference type="ARBA" id="ARBA00023136"/>
    </source>
</evidence>
<name>A0A7K5Z6B8_9AVES</name>
<keyword evidence="6" id="KW-0325">Glycoprotein</keyword>
<evidence type="ECO:0000313" key="13">
    <source>
        <dbReference type="Proteomes" id="UP000522270"/>
    </source>
</evidence>
<evidence type="ECO:0000256" key="7">
    <source>
        <dbReference type="ARBA" id="ARBA00023228"/>
    </source>
</evidence>
<feature type="transmembrane region" description="Helical" evidence="11">
    <location>
        <begin position="171"/>
        <end position="197"/>
    </location>
</feature>
<dbReference type="PANTHER" id="PTHR31981:SF1">
    <property type="entry name" value="GLYCOSYLATED LYSOSOMAL MEMBRANE PROTEIN"/>
    <property type="match status" value="1"/>
</dbReference>
<feature type="non-terminal residue" evidence="12">
    <location>
        <position position="209"/>
    </location>
</feature>
<evidence type="ECO:0000313" key="12">
    <source>
        <dbReference type="EMBL" id="NWU73231.1"/>
    </source>
</evidence>
<evidence type="ECO:0000256" key="10">
    <source>
        <dbReference type="ARBA" id="ARBA00044960"/>
    </source>
</evidence>
<dbReference type="GO" id="GO:0005765">
    <property type="term" value="C:lysosomal membrane"/>
    <property type="evidence" value="ECO:0007669"/>
    <property type="project" value="UniProtKB-SubCell"/>
</dbReference>
<comment type="caution">
    <text evidence="12">The sequence shown here is derived from an EMBL/GenBank/DDBJ whole genome shotgun (WGS) entry which is preliminary data.</text>
</comment>
<reference evidence="12 13" key="1">
    <citation type="submission" date="2019-09" db="EMBL/GenBank/DDBJ databases">
        <title>Bird 10,000 Genomes (B10K) Project - Family phase.</title>
        <authorList>
            <person name="Zhang G."/>
        </authorList>
    </citation>
    <scope>NUCLEOTIDE SEQUENCE [LARGE SCALE GENOMIC DNA]</scope>
    <source>
        <strain evidence="12">B10K-DU-027-49</strain>
        <tissue evidence="12">Muscle</tissue>
    </source>
</reference>
<accession>A0A7K5Z6B8</accession>
<dbReference type="PANTHER" id="PTHR31981">
    <property type="entry name" value="GLYCOSYLATED LYSOSOMAL MEMBRANE PROTEIN"/>
    <property type="match status" value="1"/>
</dbReference>
<dbReference type="InterPro" id="IPR029382">
    <property type="entry name" value="NCU-G1"/>
</dbReference>
<dbReference type="Proteomes" id="UP000522270">
    <property type="component" value="Unassembled WGS sequence"/>
</dbReference>
<keyword evidence="4 11" id="KW-1133">Transmembrane helix</keyword>
<evidence type="ECO:0000256" key="11">
    <source>
        <dbReference type="SAM" id="Phobius"/>
    </source>
</evidence>